<sequence length="182" mass="20647">MSDIIDLTNEDSGGDERDDAFGSNLRSESPLSPVARLQLHTAILTCPEDNLRGILSELVERVPAVEKDVFGHLVTERPSADRHGAVEGPYIPRWEVCSRCESRYDVGKQRLPDECLYHSGELEVNEEMFADWDERCHGPMKTKSNIREFPENFTWSCCEGDASSEGCTDGEHVPRKKRARHW</sequence>
<reference evidence="2" key="1">
    <citation type="submission" date="2020-11" db="EMBL/GenBank/DDBJ databases">
        <authorList>
            <person name="Koelle M."/>
            <person name="Horta M.A.C."/>
            <person name="Nowrousian M."/>
            <person name="Ohm R.A."/>
            <person name="Benz P."/>
            <person name="Pilgard A."/>
        </authorList>
    </citation>
    <scope>NUCLEOTIDE SEQUENCE</scope>
    <source>
        <strain evidence="2">FPRL280</strain>
    </source>
</reference>
<protein>
    <submittedName>
        <fullName evidence="2">Uncharacterized protein</fullName>
    </submittedName>
</protein>
<feature type="region of interest" description="Disordered" evidence="1">
    <location>
        <begin position="1"/>
        <end position="27"/>
    </location>
</feature>
<name>A0A8H7U0Y4_9APHY</name>
<dbReference type="EMBL" id="JADOXO010000167">
    <property type="protein sequence ID" value="KAF9810738.1"/>
    <property type="molecule type" value="Genomic_DNA"/>
</dbReference>
<dbReference type="Proteomes" id="UP000639403">
    <property type="component" value="Unassembled WGS sequence"/>
</dbReference>
<comment type="caution">
    <text evidence="2">The sequence shown here is derived from an EMBL/GenBank/DDBJ whole genome shotgun (WGS) entry which is preliminary data.</text>
</comment>
<reference evidence="2" key="2">
    <citation type="journal article" name="Front. Microbiol.">
        <title>Degradative Capacity of Two Strains of Rhodonia placenta: From Phenotype to Genotype.</title>
        <authorList>
            <person name="Kolle M."/>
            <person name="Horta M.A.C."/>
            <person name="Nowrousian M."/>
            <person name="Ohm R.A."/>
            <person name="Benz J.P."/>
            <person name="Pilgard A."/>
        </authorList>
    </citation>
    <scope>NUCLEOTIDE SEQUENCE</scope>
    <source>
        <strain evidence="2">FPRL280</strain>
    </source>
</reference>
<evidence type="ECO:0000256" key="1">
    <source>
        <dbReference type="SAM" id="MobiDB-lite"/>
    </source>
</evidence>
<dbReference type="PANTHER" id="PTHR38167">
    <property type="entry name" value="C2H2-TYPE DOMAIN-CONTAINING PROTEIN"/>
    <property type="match status" value="1"/>
</dbReference>
<evidence type="ECO:0000313" key="2">
    <source>
        <dbReference type="EMBL" id="KAF9810738.1"/>
    </source>
</evidence>
<gene>
    <name evidence="2" type="ORF">IEO21_06830</name>
</gene>
<organism evidence="2 3">
    <name type="scientific">Rhodonia placenta</name>
    <dbReference type="NCBI Taxonomy" id="104341"/>
    <lineage>
        <taxon>Eukaryota</taxon>
        <taxon>Fungi</taxon>
        <taxon>Dikarya</taxon>
        <taxon>Basidiomycota</taxon>
        <taxon>Agaricomycotina</taxon>
        <taxon>Agaricomycetes</taxon>
        <taxon>Polyporales</taxon>
        <taxon>Adustoporiaceae</taxon>
        <taxon>Rhodonia</taxon>
    </lineage>
</organism>
<accession>A0A8H7U0Y4</accession>
<dbReference type="PANTHER" id="PTHR38167:SF1">
    <property type="entry name" value="C2H2-TYPE DOMAIN-CONTAINING PROTEIN"/>
    <property type="match status" value="1"/>
</dbReference>
<proteinExistence type="predicted"/>
<dbReference type="AlphaFoldDB" id="A0A8H7U0Y4"/>
<feature type="compositionally biased region" description="Acidic residues" evidence="1">
    <location>
        <begin position="8"/>
        <end position="18"/>
    </location>
</feature>
<evidence type="ECO:0000313" key="3">
    <source>
        <dbReference type="Proteomes" id="UP000639403"/>
    </source>
</evidence>